<name>A0A8H3YD93_9TREE</name>
<feature type="domain" description="Ricin B lectin" evidence="2">
    <location>
        <begin position="53"/>
        <end position="184"/>
    </location>
</feature>
<dbReference type="PROSITE" id="PS50231">
    <property type="entry name" value="RICIN_B_LECTIN"/>
    <property type="match status" value="1"/>
</dbReference>
<dbReference type="OrthoDB" id="2590565at2759"/>
<comment type="caution">
    <text evidence="3">The sequence shown here is derived from an EMBL/GenBank/DDBJ whole genome shotgun (WGS) entry which is preliminary data.</text>
</comment>
<sequence>MLSTAIFSSIVAISGLLGASAAPLVAEKRNGNYTNGQSGLVPFNSTVAPVFQIHPVNRTDLCLGLTSPGPVANSSLGLVDCGVVQPNNETRFYGWWDRITPTSYAQFDYNVLRLVNTQLCLEDSIPTSPAKVQTCVADLPAQFFSYVEDTQQILVANSTWCLGVGEYNAPEIQQCAPNGEGQGWVFGQ</sequence>
<dbReference type="Proteomes" id="UP000620104">
    <property type="component" value="Unassembled WGS sequence"/>
</dbReference>
<dbReference type="AlphaFoldDB" id="A0A8H3YD93"/>
<evidence type="ECO:0000313" key="3">
    <source>
        <dbReference type="EMBL" id="GHJ85150.1"/>
    </source>
</evidence>
<dbReference type="InterPro" id="IPR035992">
    <property type="entry name" value="Ricin_B-like_lectins"/>
</dbReference>
<dbReference type="Gene3D" id="2.80.10.50">
    <property type="match status" value="1"/>
</dbReference>
<dbReference type="Pfam" id="PF00652">
    <property type="entry name" value="Ricin_B_lectin"/>
    <property type="match status" value="1"/>
</dbReference>
<proteinExistence type="predicted"/>
<evidence type="ECO:0000256" key="1">
    <source>
        <dbReference type="SAM" id="SignalP"/>
    </source>
</evidence>
<evidence type="ECO:0000313" key="4">
    <source>
        <dbReference type="Proteomes" id="UP000620104"/>
    </source>
</evidence>
<dbReference type="SUPFAM" id="SSF50370">
    <property type="entry name" value="Ricin B-like lectins"/>
    <property type="match status" value="1"/>
</dbReference>
<feature type="chain" id="PRO_5034201746" description="Ricin B lectin domain-containing protein" evidence="1">
    <location>
        <begin position="22"/>
        <end position="188"/>
    </location>
</feature>
<feature type="signal peptide" evidence="1">
    <location>
        <begin position="1"/>
        <end position="21"/>
    </location>
</feature>
<gene>
    <name evidence="3" type="ORF">NliqN6_1552</name>
</gene>
<reference evidence="3" key="1">
    <citation type="submission" date="2020-07" db="EMBL/GenBank/DDBJ databases">
        <title>Draft Genome Sequence of a Deep-Sea Yeast, Naganishia (Cryptococcus) liquefaciens strain N6.</title>
        <authorList>
            <person name="Han Y.W."/>
            <person name="Kajitani R."/>
            <person name="Morimoto H."/>
            <person name="Parhat M."/>
            <person name="Tsubouchi H."/>
            <person name="Bakenova O."/>
            <person name="Ogata M."/>
            <person name="Argunhan B."/>
            <person name="Aoki R."/>
            <person name="Kajiwara S."/>
            <person name="Itoh T."/>
            <person name="Iwasaki H."/>
        </authorList>
    </citation>
    <scope>NUCLEOTIDE SEQUENCE</scope>
    <source>
        <strain evidence="3">N6</strain>
    </source>
</reference>
<protein>
    <recommendedName>
        <fullName evidence="2">Ricin B lectin domain-containing protein</fullName>
    </recommendedName>
</protein>
<evidence type="ECO:0000259" key="2">
    <source>
        <dbReference type="Pfam" id="PF00652"/>
    </source>
</evidence>
<organism evidence="3 4">
    <name type="scientific">Naganishia liquefaciens</name>
    <dbReference type="NCBI Taxonomy" id="104408"/>
    <lineage>
        <taxon>Eukaryota</taxon>
        <taxon>Fungi</taxon>
        <taxon>Dikarya</taxon>
        <taxon>Basidiomycota</taxon>
        <taxon>Agaricomycotina</taxon>
        <taxon>Tremellomycetes</taxon>
        <taxon>Filobasidiales</taxon>
        <taxon>Filobasidiaceae</taxon>
        <taxon>Naganishia</taxon>
    </lineage>
</organism>
<dbReference type="EMBL" id="BLZA01000010">
    <property type="protein sequence ID" value="GHJ85150.1"/>
    <property type="molecule type" value="Genomic_DNA"/>
</dbReference>
<keyword evidence="4" id="KW-1185">Reference proteome</keyword>
<accession>A0A8H3YD93</accession>
<keyword evidence="1" id="KW-0732">Signal</keyword>
<dbReference type="InterPro" id="IPR000772">
    <property type="entry name" value="Ricin_B_lectin"/>
</dbReference>